<proteinExistence type="predicted"/>
<organism evidence="2 3">
    <name type="scientific">Streptomyces scopuliridis RB72</name>
    <dbReference type="NCBI Taxonomy" id="1440053"/>
    <lineage>
        <taxon>Bacteria</taxon>
        <taxon>Bacillati</taxon>
        <taxon>Actinomycetota</taxon>
        <taxon>Actinomycetes</taxon>
        <taxon>Kitasatosporales</taxon>
        <taxon>Streptomycetaceae</taxon>
        <taxon>Streptomyces</taxon>
    </lineage>
</organism>
<gene>
    <name evidence="2" type="ORF">Y717_34585</name>
</gene>
<dbReference type="AlphaFoldDB" id="A0A2T7T585"/>
<dbReference type="EMBL" id="AZSP01000215">
    <property type="protein sequence ID" value="PVE10312.1"/>
    <property type="molecule type" value="Genomic_DNA"/>
</dbReference>
<feature type="compositionally biased region" description="Gly residues" evidence="1">
    <location>
        <begin position="79"/>
        <end position="91"/>
    </location>
</feature>
<name>A0A2T7T585_9ACTN</name>
<comment type="caution">
    <text evidence="2">The sequence shown here is derived from an EMBL/GenBank/DDBJ whole genome shotgun (WGS) entry which is preliminary data.</text>
</comment>
<evidence type="ECO:0000256" key="1">
    <source>
        <dbReference type="SAM" id="MobiDB-lite"/>
    </source>
</evidence>
<feature type="non-terminal residue" evidence="2">
    <location>
        <position position="91"/>
    </location>
</feature>
<protein>
    <submittedName>
        <fullName evidence="2">Uncharacterized protein</fullName>
    </submittedName>
</protein>
<reference evidence="2 3" key="1">
    <citation type="submission" date="2013-12" db="EMBL/GenBank/DDBJ databases">
        <title>Annotated genome of Streptomyces scopuliridis.</title>
        <authorList>
            <person name="Olson J.B."/>
        </authorList>
    </citation>
    <scope>NUCLEOTIDE SEQUENCE [LARGE SCALE GENOMIC DNA]</scope>
    <source>
        <strain evidence="2 3">RB72</strain>
    </source>
</reference>
<evidence type="ECO:0000313" key="3">
    <source>
        <dbReference type="Proteomes" id="UP000245992"/>
    </source>
</evidence>
<feature type="compositionally biased region" description="Low complexity" evidence="1">
    <location>
        <begin position="30"/>
        <end position="48"/>
    </location>
</feature>
<feature type="region of interest" description="Disordered" evidence="1">
    <location>
        <begin position="1"/>
        <end position="91"/>
    </location>
</feature>
<feature type="compositionally biased region" description="Basic and acidic residues" evidence="1">
    <location>
        <begin position="1"/>
        <end position="14"/>
    </location>
</feature>
<feature type="compositionally biased region" description="Low complexity" evidence="1">
    <location>
        <begin position="62"/>
        <end position="73"/>
    </location>
</feature>
<evidence type="ECO:0000313" key="2">
    <source>
        <dbReference type="EMBL" id="PVE10312.1"/>
    </source>
</evidence>
<dbReference type="Proteomes" id="UP000245992">
    <property type="component" value="Unassembled WGS sequence"/>
</dbReference>
<sequence length="91" mass="8950">MTAIERDRAREDRAWAVASRVPEAPGTGCPATTDTRPAPETAAAPYAPDSGTGGAEGPQAPPGAEAPYGPVGADTRPGPGTGGTGGLRQVP</sequence>
<keyword evidence="3" id="KW-1185">Reference proteome</keyword>
<accession>A0A2T7T585</accession>